<feature type="compositionally biased region" description="Polar residues" evidence="9">
    <location>
        <begin position="1102"/>
        <end position="1111"/>
    </location>
</feature>
<comment type="subcellular location">
    <subcellularLocation>
        <location evidence="1">Cytoplasm</location>
        <location evidence="1">Cytoskeleton</location>
    </subcellularLocation>
</comment>
<dbReference type="SUPFAM" id="SSF52799">
    <property type="entry name" value="(Phosphotyrosine protein) phosphatases II"/>
    <property type="match status" value="1"/>
</dbReference>
<dbReference type="PROSITE" id="PS50054">
    <property type="entry name" value="TYR_PHOSPHATASE_DUAL"/>
    <property type="match status" value="1"/>
</dbReference>
<keyword evidence="7" id="KW-0206">Cytoskeleton</keyword>
<evidence type="ECO:0000256" key="3">
    <source>
        <dbReference type="ARBA" id="ARBA00013081"/>
    </source>
</evidence>
<dbReference type="InterPro" id="IPR000340">
    <property type="entry name" value="Dual-sp_phosphatase_cat-dom"/>
</dbReference>
<dbReference type="Gene3D" id="3.90.190.10">
    <property type="entry name" value="Protein tyrosine phosphatase superfamily"/>
    <property type="match status" value="1"/>
</dbReference>
<evidence type="ECO:0000259" key="10">
    <source>
        <dbReference type="PROSITE" id="PS50054"/>
    </source>
</evidence>
<evidence type="ECO:0000259" key="11">
    <source>
        <dbReference type="PROSITE" id="PS50056"/>
    </source>
</evidence>
<dbReference type="FunFam" id="3.90.190.10:FF:000004">
    <property type="entry name" value="Protein phosphatase Slingshot homolog 2"/>
    <property type="match status" value="1"/>
</dbReference>
<dbReference type="Pfam" id="PF08766">
    <property type="entry name" value="DEK_C"/>
    <property type="match status" value="1"/>
</dbReference>
<dbReference type="GO" id="GO:0030837">
    <property type="term" value="P:negative regulation of actin filament polymerization"/>
    <property type="evidence" value="ECO:0007669"/>
    <property type="project" value="InterPro"/>
</dbReference>
<feature type="region of interest" description="Disordered" evidence="9">
    <location>
        <begin position="682"/>
        <end position="701"/>
    </location>
</feature>
<dbReference type="CDD" id="cd14513">
    <property type="entry name" value="DSP_slingshot"/>
    <property type="match status" value="1"/>
</dbReference>
<organism evidence="13">
    <name type="scientific">Menopon gallinae</name>
    <name type="common">poultry shaft louse</name>
    <dbReference type="NCBI Taxonomy" id="328185"/>
    <lineage>
        <taxon>Eukaryota</taxon>
        <taxon>Metazoa</taxon>
        <taxon>Ecdysozoa</taxon>
        <taxon>Arthropoda</taxon>
        <taxon>Hexapoda</taxon>
        <taxon>Insecta</taxon>
        <taxon>Pterygota</taxon>
        <taxon>Neoptera</taxon>
        <taxon>Paraneoptera</taxon>
        <taxon>Psocodea</taxon>
        <taxon>Troctomorpha</taxon>
        <taxon>Phthiraptera</taxon>
        <taxon>Amblycera</taxon>
        <taxon>Menoponidae</taxon>
        <taxon>Menopon</taxon>
    </lineage>
</organism>
<dbReference type="EC" id="3.1.3.16" evidence="3"/>
<keyword evidence="6" id="KW-0904">Protein phosphatase</keyword>
<dbReference type="PANTHER" id="PTHR45864">
    <property type="entry name" value="SLINGSHOT PROTEIN PHOSPHATASE HOMOLOG"/>
    <property type="match status" value="1"/>
</dbReference>
<feature type="compositionally biased region" description="Basic and acidic residues" evidence="9">
    <location>
        <begin position="768"/>
        <end position="803"/>
    </location>
</feature>
<comment type="catalytic activity">
    <reaction evidence="8">
        <text>O-phospho-L-threonyl-[protein] + H2O = L-threonyl-[protein] + phosphate</text>
        <dbReference type="Rhea" id="RHEA:47004"/>
        <dbReference type="Rhea" id="RHEA-COMP:11060"/>
        <dbReference type="Rhea" id="RHEA-COMP:11605"/>
        <dbReference type="ChEBI" id="CHEBI:15377"/>
        <dbReference type="ChEBI" id="CHEBI:30013"/>
        <dbReference type="ChEBI" id="CHEBI:43474"/>
        <dbReference type="ChEBI" id="CHEBI:61977"/>
        <dbReference type="EC" id="3.1.3.16"/>
    </reaction>
</comment>
<evidence type="ECO:0000256" key="1">
    <source>
        <dbReference type="ARBA" id="ARBA00004245"/>
    </source>
</evidence>
<feature type="region of interest" description="Disordered" evidence="9">
    <location>
        <begin position="1102"/>
        <end position="1168"/>
    </location>
</feature>
<dbReference type="InterPro" id="IPR029021">
    <property type="entry name" value="Prot-tyrosine_phosphatase-like"/>
</dbReference>
<evidence type="ECO:0000256" key="9">
    <source>
        <dbReference type="SAM" id="MobiDB-lite"/>
    </source>
</evidence>
<feature type="region of interest" description="Disordered" evidence="9">
    <location>
        <begin position="970"/>
        <end position="995"/>
    </location>
</feature>
<evidence type="ECO:0000256" key="2">
    <source>
        <dbReference type="ARBA" id="ARBA00009580"/>
    </source>
</evidence>
<dbReference type="PROSITE" id="PS51998">
    <property type="entry name" value="DEK_C"/>
    <property type="match status" value="1"/>
</dbReference>
<evidence type="ECO:0000256" key="6">
    <source>
        <dbReference type="ARBA" id="ARBA00022912"/>
    </source>
</evidence>
<reference evidence="13" key="1">
    <citation type="journal article" date="2024" name="Gigascience">
        <title>Chromosome-level genome of the poultry shaft louse Menopon gallinae provides insight into the host-switching and adaptive evolution of parasitic lice.</title>
        <authorList>
            <person name="Xu Y."/>
            <person name="Ma L."/>
            <person name="Liu S."/>
            <person name="Liang Y."/>
            <person name="Liu Q."/>
            <person name="He Z."/>
            <person name="Tian L."/>
            <person name="Duan Y."/>
            <person name="Cai W."/>
            <person name="Li H."/>
            <person name="Song F."/>
        </authorList>
    </citation>
    <scope>NUCLEOTIDE SEQUENCE</scope>
    <source>
        <strain evidence="13">Cailab_2023a</strain>
    </source>
</reference>
<evidence type="ECO:0000256" key="4">
    <source>
        <dbReference type="ARBA" id="ARBA00022490"/>
    </source>
</evidence>
<comment type="caution">
    <text evidence="13">The sequence shown here is derived from an EMBL/GenBank/DDBJ whole genome shotgun (WGS) entry which is preliminary data.</text>
</comment>
<dbReference type="PROSITE" id="PS50056">
    <property type="entry name" value="TYR_PHOSPHATASE_2"/>
    <property type="match status" value="1"/>
</dbReference>
<dbReference type="SMART" id="SM00195">
    <property type="entry name" value="DSPc"/>
    <property type="match status" value="1"/>
</dbReference>
<feature type="compositionally biased region" description="Basic and acidic residues" evidence="9">
    <location>
        <begin position="815"/>
        <end position="824"/>
    </location>
</feature>
<feature type="region of interest" description="Disordered" evidence="9">
    <location>
        <begin position="750"/>
        <end position="831"/>
    </location>
</feature>
<proteinExistence type="inferred from homology"/>
<gene>
    <name evidence="13" type="ORF">PYX00_005397</name>
</gene>
<feature type="domain" description="Tyrosine specific protein phosphatases" evidence="11">
    <location>
        <begin position="411"/>
        <end position="468"/>
    </location>
</feature>
<feature type="compositionally biased region" description="Polar residues" evidence="9">
    <location>
        <begin position="682"/>
        <end position="699"/>
    </location>
</feature>
<feature type="region of interest" description="Disordered" evidence="9">
    <location>
        <begin position="45"/>
        <end position="81"/>
    </location>
</feature>
<dbReference type="GO" id="GO:0005856">
    <property type="term" value="C:cytoskeleton"/>
    <property type="evidence" value="ECO:0007669"/>
    <property type="project" value="UniProtKB-SubCell"/>
</dbReference>
<dbReference type="Pfam" id="PF23040">
    <property type="entry name" value="PH_SSH1-like_1st"/>
    <property type="match status" value="1"/>
</dbReference>
<dbReference type="Pfam" id="PF00782">
    <property type="entry name" value="DSPc"/>
    <property type="match status" value="1"/>
</dbReference>
<dbReference type="InterPro" id="IPR016130">
    <property type="entry name" value="Tyr_Pase_AS"/>
</dbReference>
<dbReference type="EMBL" id="JARGDH010000003">
    <property type="protein sequence ID" value="KAL0272425.1"/>
    <property type="molecule type" value="Genomic_DNA"/>
</dbReference>
<evidence type="ECO:0000256" key="8">
    <source>
        <dbReference type="ARBA" id="ARBA00048336"/>
    </source>
</evidence>
<dbReference type="InterPro" id="IPR000387">
    <property type="entry name" value="Tyr_Pase_dom"/>
</dbReference>
<protein>
    <recommendedName>
        <fullName evidence="3">protein-serine/threonine phosphatase</fullName>
        <ecNumber evidence="3">3.1.3.16</ecNumber>
    </recommendedName>
</protein>
<feature type="region of interest" description="Disordered" evidence="9">
    <location>
        <begin position="1"/>
        <end position="24"/>
    </location>
</feature>
<comment type="similarity">
    <text evidence="2">Belongs to the protein-tyrosine phosphatase family.</text>
</comment>
<dbReference type="CDD" id="cd11652">
    <property type="entry name" value="SSH-N"/>
    <property type="match status" value="1"/>
</dbReference>
<keyword evidence="5" id="KW-0378">Hydrolase</keyword>
<name>A0AAW2HSW3_9NEOP</name>
<dbReference type="InterPro" id="IPR014876">
    <property type="entry name" value="DEK_C"/>
</dbReference>
<evidence type="ECO:0000259" key="12">
    <source>
        <dbReference type="PROSITE" id="PS51998"/>
    </source>
</evidence>
<dbReference type="GO" id="GO:0003779">
    <property type="term" value="F:actin binding"/>
    <property type="evidence" value="ECO:0007669"/>
    <property type="project" value="InterPro"/>
</dbReference>
<feature type="domain" description="DEK-C" evidence="12">
    <location>
        <begin position="290"/>
        <end position="345"/>
    </location>
</feature>
<dbReference type="InterPro" id="IPR043587">
    <property type="entry name" value="Phosphatase_SSH-like"/>
</dbReference>
<keyword evidence="4" id="KW-0963">Cytoplasm</keyword>
<dbReference type="PANTHER" id="PTHR45864:SF2">
    <property type="entry name" value="PROTEIN PHOSPHATASE SLINGSHOT"/>
    <property type="match status" value="1"/>
</dbReference>
<feature type="domain" description="Tyrosine-protein phosphatase" evidence="10">
    <location>
        <begin position="349"/>
        <end position="490"/>
    </location>
</feature>
<feature type="compositionally biased region" description="Basic residues" evidence="9">
    <location>
        <begin position="53"/>
        <end position="64"/>
    </location>
</feature>
<dbReference type="InterPro" id="IPR020422">
    <property type="entry name" value="TYR_PHOSPHATASE_DUAL_dom"/>
</dbReference>
<accession>A0AAW2HSW3</accession>
<sequence length="1355" mass="150707">MLYILPLPADPAPPSPWFSSAMSREKAGNRAPAAFGGDPWGAVAAKVGPSAKRPPRFHSLRIRPVKKESGAGTSVDEEDGNRSKSLSECYFAGKGAALVLPPNERVRTNRRLSSSGSDIQQHLQSMFYLLRPEETLKMAVKLESVHSGRTRYLVVVSCIGRQDAEECCLLGIDCNEKTTIGLVLRVLADTTITLDGDGGFSVCVCGRQHIFKPVSVQAMWSALQTLHKVSSKARERNYFLGGLTHDWAGYYEQRIDSDQSCLNEWHAMDNIESRRPPSPDSVRTKPREREETECVIRCTLKEIMMSVDLDEVTSKHIRGQLEEHLDMDLGEFKPFIDEEMLTILGQMDAATEIFEHVYLGSEWNASNHEELQKNGVRHILNVTREIDNFFPGMFNYLNIRVYDDEKTDLLKHWDDTFKYISRARAEGSKVLVHCKMGVSRSASVVIAYAMKAYNWDFKKAYDYVKQKRNCIKPNCSFMSQLETYQGILDAMKNREKLQRSKSETNLKSPCLVPKESSNSARQKTENRIEQSSDCCSFLTVDWAERSGVELSRIGGRPKSWSPDNSTASLLFTRSEPSGPTSVSMEHLISNEKPEDSTTAEATQCEVCPTCRRGIKQEEMPCRECSKVTSTNRNHNSHLRIPCRNGQMYSVSQNRIVYLPGTCYSSKDKSEFVPYVKNRVNELESQSGSSNPEANVTNKKLQSDRKGLVLNLTNQFETSCSKSSSPTEACRPVDVADAKIDGSSLILVKDESWDPGEGKNAWNPTELFDCEKELPESDERRTRRERDPFSDKLDHVFDREERKQNKSVPTVPEEGADGKTTRESPSRQNSWSSYDSAVVLGYPGESREAPSRQSSWGSGDLRCPVGTLPSRNSSWGSYDLKTTVQCNPDEGSSGYTVFQFNKDIPWNPGTVKRTKQKLESKEGPAEEDNSPPRAEISTCNLKLHGPKPYQTPKDLKLSAHPSEFANPGLVHYASSPTLPTRPSVEKRAPGPDKMAISQPNMTLLEEESYSVGRAPLSASAPESYSIREDPFVINTTQCSSVRQQKQVLESLTNPKRCSSVDESVMSNESEVQKSVPGKVQNLKKEFEAKSVIKGDKTIALSNDVSNSESVKQSPEKVRSTPPSPVGNHQTETNHPKDLSVKNLVGKYDSKCSQSNSSKRYFANRKSDQSRVKNSSLLLHNLKNRSAGEKVLVFDGPTPSPSMVVASVVAKATSKKQQGNSHPLAHIAINTNHSKPVYNTIDMYVEHTVFNNFVSPTAASLQDFTHVSLDLFSRPIVSGVLGVECCLVYVTVHTPSNVEKLVWFFDEKNLVVIEDPAGKSSALADRRIKERECGKVASCGRRKLVGGGSLVPAGVGD</sequence>
<dbReference type="InterPro" id="IPR043588">
    <property type="entry name" value="SSH-N"/>
</dbReference>
<evidence type="ECO:0000256" key="5">
    <source>
        <dbReference type="ARBA" id="ARBA00022801"/>
    </source>
</evidence>
<evidence type="ECO:0000256" key="7">
    <source>
        <dbReference type="ARBA" id="ARBA00023212"/>
    </source>
</evidence>
<feature type="region of interest" description="Disordered" evidence="9">
    <location>
        <begin position="498"/>
        <end position="527"/>
    </location>
</feature>
<dbReference type="PROSITE" id="PS00383">
    <property type="entry name" value="TYR_PHOSPHATASE_1"/>
    <property type="match status" value="1"/>
</dbReference>
<dbReference type="GO" id="GO:0004722">
    <property type="term" value="F:protein serine/threonine phosphatase activity"/>
    <property type="evidence" value="ECO:0007669"/>
    <property type="project" value="UniProtKB-EC"/>
</dbReference>
<dbReference type="SUPFAM" id="SSF109715">
    <property type="entry name" value="DEK C-terminal domain"/>
    <property type="match status" value="1"/>
</dbReference>
<evidence type="ECO:0000313" key="13">
    <source>
        <dbReference type="EMBL" id="KAL0272425.1"/>
    </source>
</evidence>
<feature type="region of interest" description="Disordered" evidence="9">
    <location>
        <begin position="905"/>
        <end position="942"/>
    </location>
</feature>
<dbReference type="Gene3D" id="1.10.10.60">
    <property type="entry name" value="Homeodomain-like"/>
    <property type="match status" value="1"/>
</dbReference>